<dbReference type="AlphaFoldDB" id="A0A8S2ZJY7"/>
<evidence type="ECO:0000313" key="3">
    <source>
        <dbReference type="Proteomes" id="UP000681722"/>
    </source>
</evidence>
<dbReference type="PANTHER" id="PTHR33194:SF4">
    <property type="entry name" value="CCHC-TYPE DOMAIN-CONTAINING PROTEIN"/>
    <property type="match status" value="1"/>
</dbReference>
<gene>
    <name evidence="2" type="ORF">SRO942_LOCUS50017</name>
</gene>
<protein>
    <recommendedName>
        <fullName evidence="1">Retrotransposon gag domain-containing protein</fullName>
    </recommendedName>
</protein>
<sequence>MAEISDSQALKIIITFLDAAAKDWFIANKETLTSWSLFVKEFLNTYSSPAAPQFASQRLRNRQQRSPESVIEYYTDILKLCRTVDPNMTDASKVDHLFHGLKSSFMKEVFRHAPTTSEEVLKVAKQEEVLEQL</sequence>
<dbReference type="OrthoDB" id="10038111at2759"/>
<proteinExistence type="predicted"/>
<feature type="domain" description="Retrotransposon gag" evidence="1">
    <location>
        <begin position="12"/>
        <end position="102"/>
    </location>
</feature>
<organism evidence="2 3">
    <name type="scientific">Didymodactylos carnosus</name>
    <dbReference type="NCBI Taxonomy" id="1234261"/>
    <lineage>
        <taxon>Eukaryota</taxon>
        <taxon>Metazoa</taxon>
        <taxon>Spiralia</taxon>
        <taxon>Gnathifera</taxon>
        <taxon>Rotifera</taxon>
        <taxon>Eurotatoria</taxon>
        <taxon>Bdelloidea</taxon>
        <taxon>Philodinida</taxon>
        <taxon>Philodinidae</taxon>
        <taxon>Didymodactylos</taxon>
    </lineage>
</organism>
<dbReference type="PANTHER" id="PTHR33194">
    <property type="entry name" value="ZINC KNUCKLE DOMAINCONTAINING PROTEIN"/>
    <property type="match status" value="1"/>
</dbReference>
<name>A0A8S2ZJY7_9BILA</name>
<dbReference type="Pfam" id="PF03732">
    <property type="entry name" value="Retrotrans_gag"/>
    <property type="match status" value="1"/>
</dbReference>
<evidence type="ECO:0000259" key="1">
    <source>
        <dbReference type="Pfam" id="PF03732"/>
    </source>
</evidence>
<accession>A0A8S2ZJY7</accession>
<comment type="caution">
    <text evidence="2">The sequence shown here is derived from an EMBL/GenBank/DDBJ whole genome shotgun (WGS) entry which is preliminary data.</text>
</comment>
<evidence type="ECO:0000313" key="2">
    <source>
        <dbReference type="EMBL" id="CAF4636707.1"/>
    </source>
</evidence>
<dbReference type="Proteomes" id="UP000681722">
    <property type="component" value="Unassembled WGS sequence"/>
</dbReference>
<feature type="non-terminal residue" evidence="2">
    <location>
        <position position="133"/>
    </location>
</feature>
<dbReference type="InterPro" id="IPR005162">
    <property type="entry name" value="Retrotrans_gag_dom"/>
</dbReference>
<reference evidence="2" key="1">
    <citation type="submission" date="2021-02" db="EMBL/GenBank/DDBJ databases">
        <authorList>
            <person name="Nowell W R."/>
        </authorList>
    </citation>
    <scope>NUCLEOTIDE SEQUENCE</scope>
</reference>
<dbReference type="EMBL" id="CAJOBC010138408">
    <property type="protein sequence ID" value="CAF4636707.1"/>
    <property type="molecule type" value="Genomic_DNA"/>
</dbReference>